<feature type="compositionally biased region" description="Polar residues" evidence="7">
    <location>
        <begin position="702"/>
        <end position="713"/>
    </location>
</feature>
<dbReference type="RefSeq" id="XP_032807276.1">
    <property type="nucleotide sequence ID" value="XM_032951385.1"/>
</dbReference>
<evidence type="ECO:0000313" key="10">
    <source>
        <dbReference type="RefSeq" id="XP_032807276.1"/>
    </source>
</evidence>
<evidence type="ECO:0000256" key="1">
    <source>
        <dbReference type="ARBA" id="ARBA00004123"/>
    </source>
</evidence>
<dbReference type="GO" id="GO:0000981">
    <property type="term" value="F:DNA-binding transcription factor activity, RNA polymerase II-specific"/>
    <property type="evidence" value="ECO:0007669"/>
    <property type="project" value="TreeGrafter"/>
</dbReference>
<feature type="domain" description="T-box" evidence="8">
    <location>
        <begin position="259"/>
        <end position="444"/>
    </location>
</feature>
<dbReference type="PROSITE" id="PS01264">
    <property type="entry name" value="TBOX_2"/>
    <property type="match status" value="1"/>
</dbReference>
<sequence>MKEHGSSTQLPRVGHLPSPLARMQLAHQAYFAPCSSSSSSSSMASGFPTFSTRLHHQPGLEVELSWRDEPGSSPNTITVDSLHRLGLGMSAQAGAFPFAAPKEVVAVEEAQQHHHHQQQQQHHLQQQQQQGRVPLLFGDLSCDTRHTFEDTADRFALAPAAPAPSAGVMFPYVGQQVAGPPAFTMGSPGRYMGPQSVLSGGPYGTFLAPPPPPSSSSSQPFSGYTYPQQYPHGYHQGGSFYSLGPPQAGLVPGKAHVYLCNRALWIKFHRHQTEMIITKQGRRMFPFLSFTVSGLDPTAHYNIFVDVVLADPNHWRFQGGKWVPCGKADTNVQGNRMYLHPDSPNTGAHWMRQEISFGKLKLTNNKGGTNNTGQMIVLQSLHKYQPRLHVVEVNEEGVEDATQPGRAQTFTFPETQFIAVTAYQNTDITQLKIDHNPFAKGFRDNYDSMYPGLDADRLTPSPHDVPRHHSLLGGPRYDSSSLLAERFGSSAYSSKLAAAAAAGFSDADRGDLGGCGPASVQRWLVGPFQQAYEADTGGVGSAGASNGAGVGVGVGSGAGGSLQLPYGLKSLALPPSSACSLGYYSSDTAAAAAAAAAASDWGKPWSSRAPHHHHHHHHHHAASLQQPSPLQQQQQSGLATAPSAVIAPVAGASQPPSTSSTTSSSSSSSAGGGSMFQELQQIGAAGPVPEQDLRADKLLESPPSSKSAESTDSGVFESGVGGVGGGGKKRRLSGVDAECVAVAKGGPTGPPASTDFDKSCLKDVVCYGYYGAE</sequence>
<keyword evidence="5 6" id="KW-0539">Nucleus</keyword>
<feature type="region of interest" description="Disordered" evidence="7">
    <location>
        <begin position="700"/>
        <end position="732"/>
    </location>
</feature>
<dbReference type="GO" id="GO:0000978">
    <property type="term" value="F:RNA polymerase II cis-regulatory region sequence-specific DNA binding"/>
    <property type="evidence" value="ECO:0007669"/>
    <property type="project" value="InterPro"/>
</dbReference>
<dbReference type="InterPro" id="IPR046360">
    <property type="entry name" value="T-box_DNA-bd"/>
</dbReference>
<keyword evidence="4" id="KW-0804">Transcription</keyword>
<feature type="region of interest" description="Disordered" evidence="7">
    <location>
        <begin position="108"/>
        <end position="130"/>
    </location>
</feature>
<evidence type="ECO:0000256" key="7">
    <source>
        <dbReference type="SAM" id="MobiDB-lite"/>
    </source>
</evidence>
<evidence type="ECO:0000256" key="4">
    <source>
        <dbReference type="ARBA" id="ARBA00023163"/>
    </source>
</evidence>
<dbReference type="PANTHER" id="PTHR11267:SF201">
    <property type="entry name" value="T-BOX DOMAIN-CONTAINING PROTEIN"/>
    <property type="match status" value="1"/>
</dbReference>
<dbReference type="InterPro" id="IPR032385">
    <property type="entry name" value="T-box_assoc"/>
</dbReference>
<accession>A0AAJ7WRB7</accession>
<dbReference type="GO" id="GO:0005634">
    <property type="term" value="C:nucleus"/>
    <property type="evidence" value="ECO:0007669"/>
    <property type="project" value="UniProtKB-SubCell"/>
</dbReference>
<dbReference type="InterPro" id="IPR001699">
    <property type="entry name" value="TF_T-box"/>
</dbReference>
<dbReference type="Pfam" id="PF00907">
    <property type="entry name" value="T-box"/>
    <property type="match status" value="1"/>
</dbReference>
<comment type="caution">
    <text evidence="6">Lacks conserved residue(s) required for the propagation of feature annotation.</text>
</comment>
<evidence type="ECO:0000256" key="6">
    <source>
        <dbReference type="PROSITE-ProRule" id="PRU00201"/>
    </source>
</evidence>
<evidence type="ECO:0000313" key="9">
    <source>
        <dbReference type="Proteomes" id="UP001318040"/>
    </source>
</evidence>
<dbReference type="KEGG" id="pmrn:116940952"/>
<dbReference type="Gene3D" id="2.60.40.820">
    <property type="entry name" value="Transcription factor, T-box"/>
    <property type="match status" value="1"/>
</dbReference>
<protein>
    <submittedName>
        <fullName evidence="10">T-box brain protein 1</fullName>
    </submittedName>
</protein>
<dbReference type="SUPFAM" id="SSF49417">
    <property type="entry name" value="p53-like transcription factors"/>
    <property type="match status" value="1"/>
</dbReference>
<keyword evidence="2" id="KW-0805">Transcription regulation</keyword>
<dbReference type="GO" id="GO:0000785">
    <property type="term" value="C:chromatin"/>
    <property type="evidence" value="ECO:0007669"/>
    <property type="project" value="TreeGrafter"/>
</dbReference>
<dbReference type="Pfam" id="PF16176">
    <property type="entry name" value="T-box_assoc"/>
    <property type="match status" value="1"/>
</dbReference>
<reference evidence="10" key="1">
    <citation type="submission" date="2025-08" db="UniProtKB">
        <authorList>
            <consortium name="RefSeq"/>
        </authorList>
    </citation>
    <scope>IDENTIFICATION</scope>
    <source>
        <tissue evidence="10">Sperm</tissue>
    </source>
</reference>
<name>A0AAJ7WRB7_PETMA</name>
<gene>
    <name evidence="10" type="primary">TBR1</name>
</gene>
<organism evidence="9 10">
    <name type="scientific">Petromyzon marinus</name>
    <name type="common">Sea lamprey</name>
    <dbReference type="NCBI Taxonomy" id="7757"/>
    <lineage>
        <taxon>Eukaryota</taxon>
        <taxon>Metazoa</taxon>
        <taxon>Chordata</taxon>
        <taxon>Craniata</taxon>
        <taxon>Vertebrata</taxon>
        <taxon>Cyclostomata</taxon>
        <taxon>Hyperoartia</taxon>
        <taxon>Petromyzontiformes</taxon>
        <taxon>Petromyzontidae</taxon>
        <taxon>Petromyzon</taxon>
    </lineage>
</organism>
<feature type="compositionally biased region" description="Low complexity" evidence="7">
    <location>
        <begin position="650"/>
        <end position="669"/>
    </location>
</feature>
<evidence type="ECO:0000256" key="3">
    <source>
        <dbReference type="ARBA" id="ARBA00023125"/>
    </source>
</evidence>
<dbReference type="PANTHER" id="PTHR11267">
    <property type="entry name" value="T-BOX PROTEIN-RELATED"/>
    <property type="match status" value="1"/>
</dbReference>
<dbReference type="Proteomes" id="UP001318040">
    <property type="component" value="Chromosome 10"/>
</dbReference>
<keyword evidence="3 6" id="KW-0238">DNA-binding</keyword>
<feature type="compositionally biased region" description="Low complexity" evidence="7">
    <location>
        <begin position="118"/>
        <end position="130"/>
    </location>
</feature>
<evidence type="ECO:0000259" key="8">
    <source>
        <dbReference type="PROSITE" id="PS50252"/>
    </source>
</evidence>
<dbReference type="PROSITE" id="PS01283">
    <property type="entry name" value="TBOX_1"/>
    <property type="match status" value="1"/>
</dbReference>
<feature type="compositionally biased region" description="Low complexity" evidence="7">
    <location>
        <begin position="623"/>
        <end position="636"/>
    </location>
</feature>
<dbReference type="FunFam" id="2.60.40.820:FF:000004">
    <property type="entry name" value="T-box, brain 1"/>
    <property type="match status" value="1"/>
</dbReference>
<dbReference type="PRINTS" id="PR00937">
    <property type="entry name" value="TBOX"/>
</dbReference>
<evidence type="ECO:0000256" key="2">
    <source>
        <dbReference type="ARBA" id="ARBA00023015"/>
    </source>
</evidence>
<evidence type="ECO:0000256" key="5">
    <source>
        <dbReference type="ARBA" id="ARBA00023242"/>
    </source>
</evidence>
<dbReference type="AlphaFoldDB" id="A0AAJ7WRB7"/>
<feature type="region of interest" description="Disordered" evidence="7">
    <location>
        <begin position="602"/>
        <end position="674"/>
    </location>
</feature>
<dbReference type="GO" id="GO:0001708">
    <property type="term" value="P:cell fate specification"/>
    <property type="evidence" value="ECO:0007669"/>
    <property type="project" value="TreeGrafter"/>
</dbReference>
<dbReference type="InterPro" id="IPR008967">
    <property type="entry name" value="p53-like_TF_DNA-bd_sf"/>
</dbReference>
<proteinExistence type="predicted"/>
<dbReference type="InterPro" id="IPR036960">
    <property type="entry name" value="T-box_sf"/>
</dbReference>
<keyword evidence="9" id="KW-1185">Reference proteome</keyword>
<dbReference type="InterPro" id="IPR018186">
    <property type="entry name" value="TF_T-box_CS"/>
</dbReference>
<dbReference type="PROSITE" id="PS50252">
    <property type="entry name" value="TBOX_3"/>
    <property type="match status" value="1"/>
</dbReference>
<dbReference type="SMART" id="SM00425">
    <property type="entry name" value="TBOX"/>
    <property type="match status" value="1"/>
</dbReference>
<feature type="compositionally biased region" description="Basic residues" evidence="7">
    <location>
        <begin position="609"/>
        <end position="621"/>
    </location>
</feature>
<comment type="subcellular location">
    <subcellularLocation>
        <location evidence="1 6">Nucleus</location>
    </subcellularLocation>
</comment>
<dbReference type="GO" id="GO:0045893">
    <property type="term" value="P:positive regulation of DNA-templated transcription"/>
    <property type="evidence" value="ECO:0007669"/>
    <property type="project" value="InterPro"/>
</dbReference>